<feature type="chain" id="PRO_5004891260" evidence="1">
    <location>
        <begin position="27"/>
        <end position="200"/>
    </location>
</feature>
<evidence type="ECO:0000256" key="1">
    <source>
        <dbReference type="SAM" id="SignalP"/>
    </source>
</evidence>
<feature type="signal peptide" evidence="1">
    <location>
        <begin position="1"/>
        <end position="26"/>
    </location>
</feature>
<protein>
    <submittedName>
        <fullName evidence="2">Uncharacterized protein</fullName>
    </submittedName>
</protein>
<evidence type="ECO:0000313" key="3">
    <source>
        <dbReference type="Proteomes" id="UP000019253"/>
    </source>
</evidence>
<dbReference type="Proteomes" id="UP000019253">
    <property type="component" value="Unassembled WGS sequence"/>
</dbReference>
<dbReference type="AlphaFoldDB" id="W7B681"/>
<dbReference type="PATRIC" id="fig|1265819.5.peg.2312"/>
<accession>W7B681</accession>
<name>W7B681_9LIST</name>
<gene>
    <name evidence="2" type="ORF">PGRAN_11561</name>
</gene>
<keyword evidence="3" id="KW-1185">Reference proteome</keyword>
<organism evidence="2 3">
    <name type="scientific">Listeria grandensis FSL F6-0971</name>
    <dbReference type="NCBI Taxonomy" id="1265819"/>
    <lineage>
        <taxon>Bacteria</taxon>
        <taxon>Bacillati</taxon>
        <taxon>Bacillota</taxon>
        <taxon>Bacilli</taxon>
        <taxon>Bacillales</taxon>
        <taxon>Listeriaceae</taxon>
        <taxon>Listeria</taxon>
    </lineage>
</organism>
<comment type="caution">
    <text evidence="2">The sequence shown here is derived from an EMBL/GenBank/DDBJ whole genome shotgun (WGS) entry which is preliminary data.</text>
</comment>
<keyword evidence="1" id="KW-0732">Signal</keyword>
<dbReference type="EMBL" id="AODD01000017">
    <property type="protein sequence ID" value="EUJ22789.1"/>
    <property type="molecule type" value="Genomic_DNA"/>
</dbReference>
<proteinExistence type="predicted"/>
<evidence type="ECO:0000313" key="2">
    <source>
        <dbReference type="EMBL" id="EUJ22789.1"/>
    </source>
</evidence>
<sequence length="200" mass="21141">MKKQMISLAIATSLIAATALPTFASAEEDQPVEEINNLNGEQIFNSLEDSNFASVYGDVPEMMLRANVPVDNSGVTAPAAIAGHYFHSSSYVNKSVKYQNREQGVRDIATFVLGLGAGAVGTGKSVATIITWMGGASALGLAISGKAGAQFPIRITTYKYFAKASHRTPTYSGYTIVTVKNTSTGKVVQSKRNLIAKTGI</sequence>
<reference evidence="2 3" key="1">
    <citation type="journal article" date="2014" name="Int. J. Syst. Evol. Microbiol.">
        <title>Listeria floridensis sp. nov., Listeria aquatica sp. nov., Listeria cornellensis sp. nov., Listeria riparia sp. nov. and Listeria grandensis sp. nov., from agricultural and natural environments.</title>
        <authorList>
            <person name="den Bakker H.C."/>
            <person name="Warchocki S."/>
            <person name="Wright E.M."/>
            <person name="Allred A.F."/>
            <person name="Ahlstrom C."/>
            <person name="Manuel C.S."/>
            <person name="Stasiewicz M.J."/>
            <person name="Burrell A."/>
            <person name="Roof S."/>
            <person name="Strawn L."/>
            <person name="Fortes E.D."/>
            <person name="Nightingale K.K."/>
            <person name="Kephart D."/>
            <person name="Wiedmann M."/>
        </authorList>
    </citation>
    <scope>NUCLEOTIDE SEQUENCE [LARGE SCALE GENOMIC DNA]</scope>
    <source>
        <strain evidence="3">FSL F6-971</strain>
    </source>
</reference>